<dbReference type="Gene3D" id="3.40.50.720">
    <property type="entry name" value="NAD(P)-binding Rossmann-like Domain"/>
    <property type="match status" value="1"/>
</dbReference>
<dbReference type="NCBIfam" id="NF004281">
    <property type="entry name" value="PRK05690.1"/>
    <property type="match status" value="1"/>
</dbReference>
<evidence type="ECO:0000256" key="10">
    <source>
        <dbReference type="ARBA" id="ARBA00075110"/>
    </source>
</evidence>
<organism evidence="15 16">
    <name type="scientific">Marivita geojedonensis</name>
    <dbReference type="NCBI Taxonomy" id="1123756"/>
    <lineage>
        <taxon>Bacteria</taxon>
        <taxon>Pseudomonadati</taxon>
        <taxon>Pseudomonadota</taxon>
        <taxon>Alphaproteobacteria</taxon>
        <taxon>Rhodobacterales</taxon>
        <taxon>Roseobacteraceae</taxon>
        <taxon>Marivita</taxon>
    </lineage>
</organism>
<evidence type="ECO:0000259" key="14">
    <source>
        <dbReference type="Pfam" id="PF00899"/>
    </source>
</evidence>
<evidence type="ECO:0000256" key="3">
    <source>
        <dbReference type="ARBA" id="ARBA00022741"/>
    </source>
</evidence>
<keyword evidence="4" id="KW-0067">ATP-binding</keyword>
<dbReference type="Pfam" id="PF00899">
    <property type="entry name" value="ThiF"/>
    <property type="match status" value="1"/>
</dbReference>
<comment type="catalytic activity">
    <reaction evidence="5">
        <text>[molybdopterin-synthase sulfur-carrier protein]-C-terminal Gly-Gly + ATP + H(+) = [molybdopterin-synthase sulfur-carrier protein]-C-terminal Gly-Gly-AMP + diphosphate</text>
        <dbReference type="Rhea" id="RHEA:43616"/>
        <dbReference type="Rhea" id="RHEA-COMP:12159"/>
        <dbReference type="Rhea" id="RHEA-COMP:12202"/>
        <dbReference type="ChEBI" id="CHEBI:15378"/>
        <dbReference type="ChEBI" id="CHEBI:30616"/>
        <dbReference type="ChEBI" id="CHEBI:33019"/>
        <dbReference type="ChEBI" id="CHEBI:90618"/>
        <dbReference type="ChEBI" id="CHEBI:90778"/>
        <dbReference type="EC" id="2.7.7.80"/>
    </reaction>
</comment>
<dbReference type="STRING" id="1123756.MGEO_03875"/>
<dbReference type="GO" id="GO:0005829">
    <property type="term" value="C:cytosol"/>
    <property type="evidence" value="ECO:0007669"/>
    <property type="project" value="TreeGrafter"/>
</dbReference>
<feature type="transmembrane region" description="Helical" evidence="13">
    <location>
        <begin position="57"/>
        <end position="74"/>
    </location>
</feature>
<dbReference type="AlphaFoldDB" id="A0A1X4NP91"/>
<dbReference type="InterPro" id="IPR000594">
    <property type="entry name" value="ThiF_NAD_FAD-bd"/>
</dbReference>
<evidence type="ECO:0000256" key="7">
    <source>
        <dbReference type="ARBA" id="ARBA00063809"/>
    </source>
</evidence>
<dbReference type="GO" id="GO:0005524">
    <property type="term" value="F:ATP binding"/>
    <property type="evidence" value="ECO:0007669"/>
    <property type="project" value="UniProtKB-KW"/>
</dbReference>
<keyword evidence="2" id="KW-0808">Transferase</keyword>
<dbReference type="SUPFAM" id="SSF69572">
    <property type="entry name" value="Activating enzymes of the ubiquitin-like proteins"/>
    <property type="match status" value="1"/>
</dbReference>
<evidence type="ECO:0000256" key="12">
    <source>
        <dbReference type="ARBA" id="ARBA00078531"/>
    </source>
</evidence>
<dbReference type="FunFam" id="3.40.50.720:FF:000033">
    <property type="entry name" value="Adenylyltransferase and sulfurtransferase MOCS3"/>
    <property type="match status" value="1"/>
</dbReference>
<name>A0A1X4NP91_9RHOB</name>
<dbReference type="EC" id="2.7.7.80" evidence="8"/>
<evidence type="ECO:0000256" key="5">
    <source>
        <dbReference type="ARBA" id="ARBA00052218"/>
    </source>
</evidence>
<feature type="domain" description="THIF-type NAD/FAD binding fold" evidence="14">
    <location>
        <begin position="109"/>
        <end position="344"/>
    </location>
</feature>
<dbReference type="GO" id="GO:0061605">
    <property type="term" value="F:molybdopterin-synthase adenylyltransferase activity"/>
    <property type="evidence" value="ECO:0007669"/>
    <property type="project" value="UniProtKB-EC"/>
</dbReference>
<comment type="caution">
    <text evidence="15">The sequence shown here is derived from an EMBL/GenBank/DDBJ whole genome shotgun (WGS) entry which is preliminary data.</text>
</comment>
<feature type="transmembrane region" description="Helical" evidence="13">
    <location>
        <begin position="26"/>
        <end position="45"/>
    </location>
</feature>
<evidence type="ECO:0000256" key="6">
    <source>
        <dbReference type="ARBA" id="ARBA00055169"/>
    </source>
</evidence>
<dbReference type="PANTHER" id="PTHR10953">
    <property type="entry name" value="UBIQUITIN-ACTIVATING ENZYME E1"/>
    <property type="match status" value="1"/>
</dbReference>
<keyword evidence="13" id="KW-0472">Membrane</keyword>
<evidence type="ECO:0000256" key="4">
    <source>
        <dbReference type="ARBA" id="ARBA00022840"/>
    </source>
</evidence>
<dbReference type="GO" id="GO:0004792">
    <property type="term" value="F:thiosulfate-cyanide sulfurtransferase activity"/>
    <property type="evidence" value="ECO:0007669"/>
    <property type="project" value="TreeGrafter"/>
</dbReference>
<accession>A0A1X4NP91</accession>
<dbReference type="RefSeq" id="WP_085635402.1">
    <property type="nucleotide sequence ID" value="NZ_JFKC01000002.1"/>
</dbReference>
<sequence>MIVVFAMAAALWGLGALMKMPRTARLYMIGLLYVGVLFIQIALPVGHPLRMATGESAALWILLGVFAAVAVLYGKVVKRLKDRAVAKEKGEAAPVQRSASFSASELERYARHIVLREIGGPGQKALRDAKVLVIGAGGLGAPALQYLAAAGVGNIGVIDDDVVENANLQRQVIHRDKDIGMPKVFSAQAAMLAQNPHVEVRPYHRRLAEDVAEKLVSEYDLVLDGTDNFETRYLANRAAVAMGKPLISGALSQWEGQISVFDPASGTPCYQCIFPEAPAAGLAPSCAEVGVIGPLPGVIGSMMAVEAIKLITGAGQALKGEMLIYDALWGETRKIGLKPRDDCPICGAASVKTAAAR</sequence>
<dbReference type="InterPro" id="IPR035985">
    <property type="entry name" value="Ubiquitin-activating_enz"/>
</dbReference>
<dbReference type="PANTHER" id="PTHR10953:SF102">
    <property type="entry name" value="ADENYLYLTRANSFERASE AND SULFURTRANSFERASE MOCS3"/>
    <property type="match status" value="1"/>
</dbReference>
<dbReference type="InterPro" id="IPR045886">
    <property type="entry name" value="ThiF/MoeB/HesA"/>
</dbReference>
<evidence type="ECO:0000256" key="11">
    <source>
        <dbReference type="ARBA" id="ARBA00075328"/>
    </source>
</evidence>
<evidence type="ECO:0000256" key="8">
    <source>
        <dbReference type="ARBA" id="ARBA00066884"/>
    </source>
</evidence>
<proteinExistence type="inferred from homology"/>
<keyword evidence="16" id="KW-1185">Reference proteome</keyword>
<comment type="similarity">
    <text evidence="1">Belongs to the HesA/MoeB/ThiF family.</text>
</comment>
<keyword evidence="13" id="KW-0812">Transmembrane</keyword>
<evidence type="ECO:0000256" key="1">
    <source>
        <dbReference type="ARBA" id="ARBA00009919"/>
    </source>
</evidence>
<dbReference type="EMBL" id="JFKC01000002">
    <property type="protein sequence ID" value="OSQ52525.1"/>
    <property type="molecule type" value="Genomic_DNA"/>
</dbReference>
<evidence type="ECO:0000313" key="15">
    <source>
        <dbReference type="EMBL" id="OSQ52525.1"/>
    </source>
</evidence>
<protein>
    <recommendedName>
        <fullName evidence="9">Molybdopterin-synthase adenylyltransferase</fullName>
        <ecNumber evidence="8">2.7.7.80</ecNumber>
    </recommendedName>
    <alternativeName>
        <fullName evidence="12">MoaD protein adenylase</fullName>
    </alternativeName>
    <alternativeName>
        <fullName evidence="10">Molybdopterin-converting factor subunit 1 adenylase</fullName>
    </alternativeName>
    <alternativeName>
        <fullName evidence="11">Sulfur carrier protein MoaD adenylyltransferase</fullName>
    </alternativeName>
</protein>
<keyword evidence="13" id="KW-1133">Transmembrane helix</keyword>
<gene>
    <name evidence="15" type="ORF">MGEO_03875</name>
</gene>
<comment type="subunit">
    <text evidence="7">Homodimer. Forms a stable heterotetrameric complex of 2 MoeB and 2 MoaD during adenylation of MoaD.</text>
</comment>
<dbReference type="CDD" id="cd00757">
    <property type="entry name" value="ThiF_MoeB_HesA_family"/>
    <property type="match status" value="1"/>
</dbReference>
<evidence type="ECO:0000256" key="9">
    <source>
        <dbReference type="ARBA" id="ARBA00073635"/>
    </source>
</evidence>
<evidence type="ECO:0000256" key="13">
    <source>
        <dbReference type="SAM" id="Phobius"/>
    </source>
</evidence>
<dbReference type="GO" id="GO:0008146">
    <property type="term" value="F:sulfotransferase activity"/>
    <property type="evidence" value="ECO:0007669"/>
    <property type="project" value="TreeGrafter"/>
</dbReference>
<evidence type="ECO:0000313" key="16">
    <source>
        <dbReference type="Proteomes" id="UP000193926"/>
    </source>
</evidence>
<dbReference type="GO" id="GO:0008641">
    <property type="term" value="F:ubiquitin-like modifier activating enzyme activity"/>
    <property type="evidence" value="ECO:0007669"/>
    <property type="project" value="InterPro"/>
</dbReference>
<keyword evidence="3" id="KW-0547">Nucleotide-binding</keyword>
<evidence type="ECO:0000256" key="2">
    <source>
        <dbReference type="ARBA" id="ARBA00022679"/>
    </source>
</evidence>
<dbReference type="Proteomes" id="UP000193926">
    <property type="component" value="Unassembled WGS sequence"/>
</dbReference>
<comment type="function">
    <text evidence="6">Catalyzes the adenylation by ATP of the carboxyl group of the C-terminal glycine of sulfur carrier protein MoaD.</text>
</comment>
<reference evidence="15 16" key="1">
    <citation type="submission" date="2014-03" db="EMBL/GenBank/DDBJ databases">
        <title>The draft genome sequence of Marivita geojedonensis KCTC 23882.</title>
        <authorList>
            <person name="Lai Q."/>
            <person name="Shao Z."/>
        </authorList>
    </citation>
    <scope>NUCLEOTIDE SEQUENCE [LARGE SCALE GENOMIC DNA]</scope>
    <source>
        <strain evidence="15 16">DPG-138</strain>
    </source>
</reference>
<dbReference type="OrthoDB" id="9804286at2"/>